<evidence type="ECO:0000256" key="6">
    <source>
        <dbReference type="ARBA" id="ARBA00023014"/>
    </source>
</evidence>
<feature type="non-terminal residue" evidence="8">
    <location>
        <position position="197"/>
    </location>
</feature>
<evidence type="ECO:0000256" key="7">
    <source>
        <dbReference type="ARBA" id="ARBA00024036"/>
    </source>
</evidence>
<dbReference type="GO" id="GO:0016226">
    <property type="term" value="P:iron-sulfur cluster assembly"/>
    <property type="evidence" value="ECO:0007669"/>
    <property type="project" value="InterPro"/>
</dbReference>
<keyword evidence="5" id="KW-0408">Iron</keyword>
<evidence type="ECO:0000313" key="9">
    <source>
        <dbReference type="Proteomes" id="UP001174909"/>
    </source>
</evidence>
<dbReference type="CDD" id="cd02037">
    <property type="entry name" value="Mrp_NBP35"/>
    <property type="match status" value="1"/>
</dbReference>
<evidence type="ECO:0000256" key="5">
    <source>
        <dbReference type="ARBA" id="ARBA00023004"/>
    </source>
</evidence>
<evidence type="ECO:0000256" key="2">
    <source>
        <dbReference type="ARBA" id="ARBA00022723"/>
    </source>
</evidence>
<evidence type="ECO:0000256" key="3">
    <source>
        <dbReference type="ARBA" id="ARBA00022741"/>
    </source>
</evidence>
<keyword evidence="2" id="KW-0479">Metal-binding</keyword>
<dbReference type="EMBL" id="CASHTH010000409">
    <property type="protein sequence ID" value="CAI8000533.1"/>
    <property type="molecule type" value="Genomic_DNA"/>
</dbReference>
<dbReference type="PANTHER" id="PTHR42961:SF2">
    <property type="entry name" value="IRON-SULFUR PROTEIN NUBPL"/>
    <property type="match status" value="1"/>
</dbReference>
<gene>
    <name evidence="8" type="ORF">GBAR_LOCUS2973</name>
</gene>
<dbReference type="Gene3D" id="3.40.50.300">
    <property type="entry name" value="P-loop containing nucleotide triphosphate hydrolases"/>
    <property type="match status" value="1"/>
</dbReference>
<dbReference type="GO" id="GO:0032981">
    <property type="term" value="P:mitochondrial respiratory chain complex I assembly"/>
    <property type="evidence" value="ECO:0007669"/>
    <property type="project" value="TreeGrafter"/>
</dbReference>
<keyword evidence="9" id="KW-1185">Reference proteome</keyword>
<keyword evidence="3" id="KW-0547">Nucleotide-binding</keyword>
<dbReference type="InterPro" id="IPR019591">
    <property type="entry name" value="Mrp/NBP35_ATP-bd"/>
</dbReference>
<dbReference type="InterPro" id="IPR044304">
    <property type="entry name" value="NUBPL-like"/>
</dbReference>
<dbReference type="AlphaFoldDB" id="A0AA35W7R0"/>
<protein>
    <submittedName>
        <fullName evidence="8">Iron-sulfur protein NUBPL</fullName>
    </submittedName>
</protein>
<organism evidence="8 9">
    <name type="scientific">Geodia barretti</name>
    <name type="common">Barrett's horny sponge</name>
    <dbReference type="NCBI Taxonomy" id="519541"/>
    <lineage>
        <taxon>Eukaryota</taxon>
        <taxon>Metazoa</taxon>
        <taxon>Porifera</taxon>
        <taxon>Demospongiae</taxon>
        <taxon>Heteroscleromorpha</taxon>
        <taxon>Tetractinellida</taxon>
        <taxon>Astrophorina</taxon>
        <taxon>Geodiidae</taxon>
        <taxon>Geodia</taxon>
    </lineage>
</organism>
<dbReference type="GO" id="GO:0046872">
    <property type="term" value="F:metal ion binding"/>
    <property type="evidence" value="ECO:0007669"/>
    <property type="project" value="UniProtKB-KW"/>
</dbReference>
<evidence type="ECO:0000256" key="1">
    <source>
        <dbReference type="ARBA" id="ARBA00022485"/>
    </source>
</evidence>
<accession>A0AA35W7R0</accession>
<proteinExistence type="inferred from homology"/>
<dbReference type="InterPro" id="IPR027417">
    <property type="entry name" value="P-loop_NTPase"/>
</dbReference>
<dbReference type="Pfam" id="PF10609">
    <property type="entry name" value="ParA"/>
    <property type="match status" value="1"/>
</dbReference>
<dbReference type="Proteomes" id="UP001174909">
    <property type="component" value="Unassembled WGS sequence"/>
</dbReference>
<name>A0AA35W7R0_GEOBA</name>
<keyword evidence="1" id="KW-0004">4Fe-4S</keyword>
<comment type="caution">
    <text evidence="8">The sequence shown here is derived from an EMBL/GenBank/DDBJ whole genome shotgun (WGS) entry which is preliminary data.</text>
</comment>
<dbReference type="InterPro" id="IPR033756">
    <property type="entry name" value="YlxH/NBP35"/>
</dbReference>
<evidence type="ECO:0000313" key="8">
    <source>
        <dbReference type="EMBL" id="CAI8000533.1"/>
    </source>
</evidence>
<dbReference type="SUPFAM" id="SSF52540">
    <property type="entry name" value="P-loop containing nucleoside triphosphate hydrolases"/>
    <property type="match status" value="1"/>
</dbReference>
<dbReference type="PANTHER" id="PTHR42961">
    <property type="entry name" value="IRON-SULFUR PROTEIN NUBPL"/>
    <property type="match status" value="1"/>
</dbReference>
<dbReference type="GO" id="GO:0051539">
    <property type="term" value="F:4 iron, 4 sulfur cluster binding"/>
    <property type="evidence" value="ECO:0007669"/>
    <property type="project" value="UniProtKB-KW"/>
</dbReference>
<sequence length="197" mass="21365">RVLRGLLGNWKTKEQAQKAARGLPRRWPIPGVKDIVVVASGKGGVGKSTVTVNLALAATALNKGLSVGLLDADVYGPSIPRMLNLSGRPELSNQDKMLPLVNYGIKCMSMGFLVEEKDAIVWRGLMVMSAVQKLLRGVDWGELDLLLVDMPPGTGDTQLTISQQVPISGPSTFPSSEHLFYNNIQLNHSLYKDTLSK</sequence>
<keyword evidence="6" id="KW-0411">Iron-sulfur</keyword>
<reference evidence="8" key="1">
    <citation type="submission" date="2023-03" db="EMBL/GenBank/DDBJ databases">
        <authorList>
            <person name="Steffen K."/>
            <person name="Cardenas P."/>
        </authorList>
    </citation>
    <scope>NUCLEOTIDE SEQUENCE</scope>
</reference>
<evidence type="ECO:0000256" key="4">
    <source>
        <dbReference type="ARBA" id="ARBA00022840"/>
    </source>
</evidence>
<dbReference type="GO" id="GO:0005524">
    <property type="term" value="F:ATP binding"/>
    <property type="evidence" value="ECO:0007669"/>
    <property type="project" value="UniProtKB-KW"/>
</dbReference>
<dbReference type="GO" id="GO:0005739">
    <property type="term" value="C:mitochondrion"/>
    <property type="evidence" value="ECO:0007669"/>
    <property type="project" value="TreeGrafter"/>
</dbReference>
<dbReference type="GO" id="GO:0140663">
    <property type="term" value="F:ATP-dependent FeS chaperone activity"/>
    <property type="evidence" value="ECO:0007669"/>
    <property type="project" value="InterPro"/>
</dbReference>
<comment type="similarity">
    <text evidence="7">Belongs to the Mrp/NBP35 ATP-binding proteins family.</text>
</comment>
<keyword evidence="4" id="KW-0067">ATP-binding</keyword>